<dbReference type="SUPFAM" id="SSF46689">
    <property type="entry name" value="Homeodomain-like"/>
    <property type="match status" value="1"/>
</dbReference>
<dbReference type="InterPro" id="IPR009057">
    <property type="entry name" value="Homeodomain-like_sf"/>
</dbReference>
<dbReference type="EMBL" id="AP022577">
    <property type="protein sequence ID" value="BBX85413.1"/>
    <property type="molecule type" value="Genomic_DNA"/>
</dbReference>
<dbReference type="PROSITE" id="PS50977">
    <property type="entry name" value="HTH_TETR_2"/>
    <property type="match status" value="1"/>
</dbReference>
<evidence type="ECO:0000313" key="6">
    <source>
        <dbReference type="EMBL" id="BBX85413.1"/>
    </source>
</evidence>
<keyword evidence="3" id="KW-0804">Transcription</keyword>
<accession>A0ABM7IF95</accession>
<keyword evidence="7" id="KW-1185">Reference proteome</keyword>
<dbReference type="Pfam" id="PF00440">
    <property type="entry name" value="TetR_N"/>
    <property type="match status" value="1"/>
</dbReference>
<dbReference type="SUPFAM" id="SSF48498">
    <property type="entry name" value="Tetracyclin repressor-like, C-terminal domain"/>
    <property type="match status" value="1"/>
</dbReference>
<dbReference type="InterPro" id="IPR050109">
    <property type="entry name" value="HTH-type_TetR-like_transc_reg"/>
</dbReference>
<organism evidence="6 7">
    <name type="scientific">Mycolicibacterium aubagnense</name>
    <dbReference type="NCBI Taxonomy" id="319707"/>
    <lineage>
        <taxon>Bacteria</taxon>
        <taxon>Bacillati</taxon>
        <taxon>Actinomycetota</taxon>
        <taxon>Actinomycetes</taxon>
        <taxon>Mycobacteriales</taxon>
        <taxon>Mycobacteriaceae</taxon>
        <taxon>Mycolicibacterium</taxon>
    </lineage>
</organism>
<dbReference type="Gene3D" id="1.10.357.10">
    <property type="entry name" value="Tetracycline Repressor, domain 2"/>
    <property type="match status" value="1"/>
</dbReference>
<proteinExistence type="predicted"/>
<dbReference type="InterPro" id="IPR001647">
    <property type="entry name" value="HTH_TetR"/>
</dbReference>
<feature type="domain" description="HTH tetR-type" evidence="5">
    <location>
        <begin position="12"/>
        <end position="72"/>
    </location>
</feature>
<dbReference type="Pfam" id="PF16859">
    <property type="entry name" value="TetR_C_11"/>
    <property type="match status" value="1"/>
</dbReference>
<evidence type="ECO:0000256" key="3">
    <source>
        <dbReference type="ARBA" id="ARBA00023163"/>
    </source>
</evidence>
<keyword evidence="1" id="KW-0805">Transcription regulation</keyword>
<evidence type="ECO:0000313" key="7">
    <source>
        <dbReference type="Proteomes" id="UP000465609"/>
    </source>
</evidence>
<feature type="DNA-binding region" description="H-T-H motif" evidence="4">
    <location>
        <begin position="35"/>
        <end position="54"/>
    </location>
</feature>
<dbReference type="PANTHER" id="PTHR30055:SF148">
    <property type="entry name" value="TETR-FAMILY TRANSCRIPTIONAL REGULATOR"/>
    <property type="match status" value="1"/>
</dbReference>
<reference evidence="6 7" key="1">
    <citation type="journal article" date="2019" name="Emerg. Microbes Infect.">
        <title>Comprehensive subspecies identification of 175 nontuberculous mycobacteria species based on 7547 genomic profiles.</title>
        <authorList>
            <person name="Matsumoto Y."/>
            <person name="Kinjo T."/>
            <person name="Motooka D."/>
            <person name="Nabeya D."/>
            <person name="Jung N."/>
            <person name="Uechi K."/>
            <person name="Horii T."/>
            <person name="Iida T."/>
            <person name="Fujita J."/>
            <person name="Nakamura S."/>
        </authorList>
    </citation>
    <scope>NUCLEOTIDE SEQUENCE [LARGE SCALE GENOMIC DNA]</scope>
    <source>
        <strain evidence="6 7">JCM 15296</strain>
    </source>
</reference>
<dbReference type="PANTHER" id="PTHR30055">
    <property type="entry name" value="HTH-TYPE TRANSCRIPTIONAL REGULATOR RUTR"/>
    <property type="match status" value="1"/>
</dbReference>
<evidence type="ECO:0000259" key="5">
    <source>
        <dbReference type="PROSITE" id="PS50977"/>
    </source>
</evidence>
<evidence type="ECO:0000256" key="1">
    <source>
        <dbReference type="ARBA" id="ARBA00023015"/>
    </source>
</evidence>
<evidence type="ECO:0000256" key="2">
    <source>
        <dbReference type="ARBA" id="ARBA00023125"/>
    </source>
</evidence>
<name>A0ABM7IF95_9MYCO</name>
<keyword evidence="2 4" id="KW-0238">DNA-binding</keyword>
<protein>
    <submittedName>
        <fullName evidence="6">Transcriptional regulator, TetR family protein</fullName>
    </submittedName>
</protein>
<dbReference type="Proteomes" id="UP000465609">
    <property type="component" value="Chromosome"/>
</dbReference>
<gene>
    <name evidence="6" type="ORF">MAUB_32860</name>
</gene>
<sequence>MPSEPVSRRRDDALLSAIRDATWAELTDNGYSGVTFEGVARRAKTGKPVLYRRYRSRAQMVTDALPTLRTPLFEVSSSQNLRDDILTMAKSLVNQWQQIGLDTYRSIIADADDATLETFRTKVAAHTDHTIRRALDAARDRGEIGPAEIPDLVAVSILALLRNELLLARNTIESSTLAELVDLVYLPAVEAASRKPS</sequence>
<dbReference type="InterPro" id="IPR036271">
    <property type="entry name" value="Tet_transcr_reg_TetR-rel_C_sf"/>
</dbReference>
<evidence type="ECO:0000256" key="4">
    <source>
        <dbReference type="PROSITE-ProRule" id="PRU00335"/>
    </source>
</evidence>
<dbReference type="InterPro" id="IPR011075">
    <property type="entry name" value="TetR_C"/>
</dbReference>
<dbReference type="Gene3D" id="1.10.10.60">
    <property type="entry name" value="Homeodomain-like"/>
    <property type="match status" value="1"/>
</dbReference>